<organism evidence="1 2">
    <name type="scientific">Micrococcus yunnanensis</name>
    <dbReference type="NCBI Taxonomy" id="566027"/>
    <lineage>
        <taxon>Bacteria</taxon>
        <taxon>Bacillati</taxon>
        <taxon>Actinomycetota</taxon>
        <taxon>Actinomycetes</taxon>
        <taxon>Micrococcales</taxon>
        <taxon>Micrococcaceae</taxon>
        <taxon>Micrococcus</taxon>
    </lineage>
</organism>
<comment type="caution">
    <text evidence="1">The sequence shown here is derived from an EMBL/GenBank/DDBJ whole genome shotgun (WGS) entry which is preliminary data.</text>
</comment>
<dbReference type="EMBL" id="JACJIK010000002">
    <property type="protein sequence ID" value="MBA9060562.1"/>
    <property type="molecule type" value="Genomic_DNA"/>
</dbReference>
<gene>
    <name evidence="1" type="ORF">HDA34_002326</name>
</gene>
<name>A0ABR6D3A1_9MICC</name>
<evidence type="ECO:0000313" key="1">
    <source>
        <dbReference type="EMBL" id="MBA9060562.1"/>
    </source>
</evidence>
<protein>
    <submittedName>
        <fullName evidence="1">Uncharacterized protein</fullName>
    </submittedName>
</protein>
<keyword evidence="2" id="KW-1185">Reference proteome</keyword>
<evidence type="ECO:0000313" key="2">
    <source>
        <dbReference type="Proteomes" id="UP000572670"/>
    </source>
</evidence>
<dbReference type="Proteomes" id="UP000572670">
    <property type="component" value="Unassembled WGS sequence"/>
</dbReference>
<accession>A0ABR6D3A1</accession>
<sequence length="29" mass="3135">MRPPTVFIQVMNIEEEATAKTMPSGSTAP</sequence>
<proteinExistence type="predicted"/>
<reference evidence="1 2" key="1">
    <citation type="submission" date="2020-08" db="EMBL/GenBank/DDBJ databases">
        <title>Sequencing the genomes of 1000 actinobacteria strains.</title>
        <authorList>
            <person name="Klenk H.-P."/>
        </authorList>
    </citation>
    <scope>NUCLEOTIDE SEQUENCE [LARGE SCALE GENOMIC DNA]</scope>
    <source>
        <strain evidence="1 2">DSM 21948</strain>
    </source>
</reference>